<evidence type="ECO:0000313" key="15">
    <source>
        <dbReference type="EMBL" id="AGT21337.1"/>
    </source>
</evidence>
<dbReference type="CDD" id="cd21595">
    <property type="entry name" value="CoV_N-CTD"/>
    <property type="match status" value="1"/>
</dbReference>
<keyword evidence="6" id="KW-0805">Transcription regulation</keyword>
<keyword evidence="9 11" id="KW-0687">Ribonucleoprotein</keyword>
<evidence type="ECO:0000256" key="11">
    <source>
        <dbReference type="PROSITE-ProRule" id="PRU01276"/>
    </source>
</evidence>
<dbReference type="KEGG" id="vg:16607893"/>
<name>S5YAG0_9ALPC</name>
<dbReference type="InterPro" id="IPR044344">
    <property type="entry name" value="N_prot_C_CoV"/>
</dbReference>
<comment type="subcellular location">
    <subcellularLocation>
        <location evidence="1">Host cell</location>
    </subcellularLocation>
    <subcellularLocation>
        <location evidence="10">Virion</location>
    </subcellularLocation>
    <text evidence="10">Located inside the virion, complexed with the viral RNA. Probably associates with ER-derived membranes where it participates in viral RNA synthesis and virus budding.</text>
</comment>
<dbReference type="InterPro" id="IPR037179">
    <property type="entry name" value="Nucleocapsid_C"/>
</dbReference>
<dbReference type="GO" id="GO:0019013">
    <property type="term" value="C:viral nucleocapsid"/>
    <property type="evidence" value="ECO:0007669"/>
    <property type="project" value="UniProtKB-UniRule"/>
</dbReference>
<evidence type="ECO:0000256" key="4">
    <source>
        <dbReference type="ARBA" id="ARBA00022844"/>
    </source>
</evidence>
<dbReference type="Proteomes" id="UP000174423">
    <property type="component" value="Segment"/>
</dbReference>
<keyword evidence="5 10" id="KW-0694">RNA-binding</keyword>
<gene>
    <name evidence="15" type="primary">N</name>
</gene>
<dbReference type="InterPro" id="IPR044345">
    <property type="entry name" value="N_prot_N_CoV"/>
</dbReference>
<evidence type="ECO:0000256" key="8">
    <source>
        <dbReference type="ARBA" id="ARBA00023163"/>
    </source>
</evidence>
<dbReference type="PIRSF" id="PIRSF003888">
    <property type="entry name" value="Corona_nucleocap"/>
    <property type="match status" value="1"/>
</dbReference>
<feature type="compositionally biased region" description="Basic and acidic residues" evidence="12">
    <location>
        <begin position="248"/>
        <end position="259"/>
    </location>
</feature>
<dbReference type="OrthoDB" id="3036at10239"/>
<keyword evidence="16" id="KW-1185">Reference proteome</keyword>
<evidence type="ECO:0000259" key="13">
    <source>
        <dbReference type="PROSITE" id="PS51928"/>
    </source>
</evidence>
<feature type="compositionally biased region" description="Low complexity" evidence="12">
    <location>
        <begin position="213"/>
        <end position="247"/>
    </location>
</feature>
<feature type="compositionally biased region" description="Low complexity" evidence="12">
    <location>
        <begin position="147"/>
        <end position="177"/>
    </location>
</feature>
<evidence type="ECO:0000256" key="5">
    <source>
        <dbReference type="ARBA" id="ARBA00022884"/>
    </source>
</evidence>
<dbReference type="RefSeq" id="YP_008439206.1">
    <property type="nucleotide sequence ID" value="NC_022103.1"/>
</dbReference>
<feature type="domain" description="CoV N CTD" evidence="14">
    <location>
        <begin position="241"/>
        <end position="355"/>
    </location>
</feature>
<dbReference type="PROSITE" id="PS51929">
    <property type="entry name" value="COV_N_CTD"/>
    <property type="match status" value="1"/>
</dbReference>
<evidence type="ECO:0000256" key="10">
    <source>
        <dbReference type="PIRNR" id="PIRNR003888"/>
    </source>
</evidence>
<evidence type="ECO:0000259" key="14">
    <source>
        <dbReference type="PROSITE" id="PS51929"/>
    </source>
</evidence>
<dbReference type="EMBL" id="KF430219">
    <property type="protein sequence ID" value="AGT21337.1"/>
    <property type="molecule type" value="Genomic_RNA"/>
</dbReference>
<proteinExistence type="predicted"/>
<evidence type="ECO:0000256" key="3">
    <source>
        <dbReference type="ARBA" id="ARBA00022765"/>
    </source>
</evidence>
<evidence type="ECO:0000256" key="6">
    <source>
        <dbReference type="ARBA" id="ARBA00023015"/>
    </source>
</evidence>
<dbReference type="GO" id="GO:1990904">
    <property type="term" value="C:ribonucleoprotein complex"/>
    <property type="evidence" value="ECO:0007669"/>
    <property type="project" value="UniProtKB-KW"/>
</dbReference>
<keyword evidence="4 10" id="KW-0946">Virion</keyword>
<comment type="function">
    <text evidence="10">Packages the positive strand viral genome RNA into a helical ribonucleocapsid (RNP) and plays a fundamental role during virion assembly through its interactions with the viral genome and membrane protein M. Plays an important role in enhancing the efficiency of subgenomic viral RNA transcription as well as viral replication.</text>
</comment>
<keyword evidence="3" id="KW-0013">ADP-ribosylation</keyword>
<dbReference type="Pfam" id="PF00937">
    <property type="entry name" value="CoV_nucleocap"/>
    <property type="match status" value="1"/>
</dbReference>
<feature type="domain" description="CoV N NTD" evidence="13">
    <location>
        <begin position="15"/>
        <end position="137"/>
    </location>
</feature>
<dbReference type="SUPFAM" id="SSF103068">
    <property type="entry name" value="Nucleocapsid protein dimerization domain"/>
    <property type="match status" value="1"/>
</dbReference>
<evidence type="ECO:0000256" key="1">
    <source>
        <dbReference type="ARBA" id="ARBA00004340"/>
    </source>
</evidence>
<dbReference type="SUPFAM" id="SSF110304">
    <property type="entry name" value="Coronavirus RNA-binding domain"/>
    <property type="match status" value="1"/>
</dbReference>
<accession>S5YAG0</accession>
<evidence type="ECO:0000256" key="12">
    <source>
        <dbReference type="SAM" id="MobiDB-lite"/>
    </source>
</evidence>
<dbReference type="PROSITE" id="PS51928">
    <property type="entry name" value="COV_N_NTD"/>
    <property type="match status" value="1"/>
</dbReference>
<dbReference type="InterPro" id="IPR037195">
    <property type="entry name" value="Nucleocapsid_N"/>
</dbReference>
<protein>
    <recommendedName>
        <fullName evidence="10">Nucleoprotein</fullName>
    </recommendedName>
</protein>
<feature type="region of interest" description="Disordered" evidence="12">
    <location>
        <begin position="132"/>
        <end position="193"/>
    </location>
</feature>
<evidence type="ECO:0000256" key="2">
    <source>
        <dbReference type="ARBA" id="ARBA00022553"/>
    </source>
</evidence>
<evidence type="ECO:0000313" key="16">
    <source>
        <dbReference type="Proteomes" id="UP000174423"/>
    </source>
</evidence>
<reference evidence="15" key="1">
    <citation type="submission" date="2013-07" db="EMBL/GenBank/DDBJ databases">
        <authorList>
            <person name="Town C.D."/>
            <person name="Halpin R.A."/>
            <person name="Nguyen A."/>
            <person name="Motley J."/>
            <person name="Ransier A."/>
            <person name="Fedorova N."/>
            <person name="Overton L."/>
            <person name="Tsitrin T."/>
            <person name="Stockwell T."/>
            <person name="Amedeo P."/>
            <person name="Appalla L."/>
            <person name="Bishop B."/>
            <person name="Edworthy P."/>
            <person name="Gupta N."/>
            <person name="Hoover J."/>
            <person name="Katzel D."/>
            <person name="Li K."/>
            <person name="Schobel S."/>
            <person name="Shrivastava S."/>
            <person name="Thovarai V."/>
            <person name="Wang S."/>
            <person name="Dominguez S."/>
            <person name="Wentworth D.E."/>
            <person name="Holmes K."/>
        </authorList>
    </citation>
    <scope>NUCLEOTIDE SEQUENCE [LARGE SCALE GENOMIC DNA]</scope>
    <source>
        <strain evidence="15">Bat/USA/CDPHE15/2006</strain>
    </source>
</reference>
<dbReference type="GO" id="GO:0043657">
    <property type="term" value="C:host cell"/>
    <property type="evidence" value="ECO:0007669"/>
    <property type="project" value="UniProtKB-SubCell"/>
</dbReference>
<evidence type="ECO:0000256" key="7">
    <source>
        <dbReference type="ARBA" id="ARBA00023086"/>
    </source>
</evidence>
<organism evidence="15 16">
    <name type="scientific">Bat coronavirus CDPHE15</name>
    <dbReference type="NCBI Taxonomy" id="1913643"/>
    <lineage>
        <taxon>Viruses</taxon>
        <taxon>Riboviria</taxon>
        <taxon>Orthornavirae</taxon>
        <taxon>Pisuviricota</taxon>
        <taxon>Pisoniviricetes</taxon>
        <taxon>Nidovirales</taxon>
        <taxon>Cornidovirineae</taxon>
        <taxon>Coronaviridae</taxon>
        <taxon>Orthocoronavirinae</taxon>
        <taxon>Alphacoronavirus</taxon>
        <taxon>Colacovirus</taxon>
        <taxon>Alphacoronavirus myotis</taxon>
    </lineage>
</organism>
<keyword evidence="7 10" id="KW-0543">Viral nucleoprotein</keyword>
<keyword evidence="2" id="KW-0597">Phosphoprotein</keyword>
<dbReference type="GeneID" id="16607893"/>
<keyword evidence="8" id="KW-0804">Transcription</keyword>
<feature type="region of interest" description="Disordered" evidence="12">
    <location>
        <begin position="348"/>
        <end position="404"/>
    </location>
</feature>
<dbReference type="GO" id="GO:0003723">
    <property type="term" value="F:RNA binding"/>
    <property type="evidence" value="ECO:0007669"/>
    <property type="project" value="UniProtKB-UniRule"/>
</dbReference>
<feature type="region of interest" description="Disordered" evidence="12">
    <location>
        <begin position="210"/>
        <end position="261"/>
    </location>
</feature>
<sequence>MASVKFAKNNRRGRMEYSYFAPLIINSDQPIWKVLPNNAVPVGKGGKDEQIGYWNEQPRWRMRKGQRVDVASKWHFYYLGTGPHSEEQYRKRIDGVYWVAVNGAKTSPTGLGTRSAKTKPLELKFNTKIPKEVEFVEPTSPGSSRANSRSQSRGGSKSRNNSPRRGNQSKSRNSSKNRGGDNRSRSSSGTRDQDAIVAAVKAALLGLGLGTDSNSGASGKASKANSGTSTPKPKPAATPKSPSTPKSQLERPEWKRVPDSDCSVEQCFGPRGGFKNFGSADFVQYGVAAKGYPQAAALTPTSAALLFGGNVQVQELSDDIEITYTYKMTVPKSDKNLEVFLSNVNAYKEAKPQREPKKKKDRSSRPPTPAPSAPVASGNAEPIYADVQPQGQTEPVYENPDQYLGGVDIVNEVYGNLPDNSQSTA</sequence>
<evidence type="ECO:0000256" key="9">
    <source>
        <dbReference type="ARBA" id="ARBA00023274"/>
    </source>
</evidence>
<dbReference type="InterPro" id="IPR001218">
    <property type="entry name" value="Nucleocap_CoV"/>
</dbReference>
<dbReference type="CDD" id="cd21554">
    <property type="entry name" value="CoV_N-NTD"/>
    <property type="match status" value="1"/>
</dbReference>